<dbReference type="GO" id="GO:0005737">
    <property type="term" value="C:cytoplasm"/>
    <property type="evidence" value="ECO:0007669"/>
    <property type="project" value="TreeGrafter"/>
</dbReference>
<protein>
    <recommendedName>
        <fullName evidence="2">Alpha-1,4 glucan phosphorylase</fullName>
        <ecNumber evidence="2">2.4.1.1</ecNumber>
    </recommendedName>
</protein>
<comment type="cofactor">
    <cofactor evidence="2">
        <name>pyridoxal 5'-phosphate</name>
        <dbReference type="ChEBI" id="CHEBI:597326"/>
    </cofactor>
</comment>
<evidence type="ECO:0000256" key="2">
    <source>
        <dbReference type="RuleBase" id="RU000587"/>
    </source>
</evidence>
<dbReference type="Pfam" id="PF00343">
    <property type="entry name" value="Phosphorylase"/>
    <property type="match status" value="1"/>
</dbReference>
<dbReference type="PANTHER" id="PTHR11468">
    <property type="entry name" value="GLYCOGEN PHOSPHORYLASE"/>
    <property type="match status" value="1"/>
</dbReference>
<dbReference type="GO" id="GO:0005980">
    <property type="term" value="P:glycogen catabolic process"/>
    <property type="evidence" value="ECO:0007669"/>
    <property type="project" value="TreeGrafter"/>
</dbReference>
<dbReference type="Gene3D" id="3.40.50.2000">
    <property type="entry name" value="Glycogen Phosphorylase B"/>
    <property type="match status" value="1"/>
</dbReference>
<dbReference type="GO" id="GO:0030170">
    <property type="term" value="F:pyridoxal phosphate binding"/>
    <property type="evidence" value="ECO:0007669"/>
    <property type="project" value="TreeGrafter"/>
</dbReference>
<sequence>KPKRQVDLGRFNEGQYEQAVQEQIQAEIITVVLYPNDNYMVGKDSHLKQQYFWVAASLHDMYAFDNLFLLYETSSCYINMTYFKLIKCSSLQKFEKPWSRFP</sequence>
<dbReference type="InterPro" id="IPR000811">
    <property type="entry name" value="Glyco_trans_35"/>
</dbReference>
<dbReference type="EC" id="2.4.1.1" evidence="2"/>
<reference evidence="3" key="1">
    <citation type="submission" date="2021-06" db="EMBL/GenBank/DDBJ databases">
        <authorList>
            <person name="Kallberg Y."/>
            <person name="Tangrot J."/>
            <person name="Rosling A."/>
        </authorList>
    </citation>
    <scope>NUCLEOTIDE SEQUENCE</scope>
    <source>
        <strain evidence="3">MA453B</strain>
    </source>
</reference>
<evidence type="ECO:0000313" key="3">
    <source>
        <dbReference type="EMBL" id="CAG8823973.1"/>
    </source>
</evidence>
<keyword evidence="2" id="KW-0328">Glycosyltransferase</keyword>
<keyword evidence="2" id="KW-0808">Transferase</keyword>
<evidence type="ECO:0000313" key="4">
    <source>
        <dbReference type="Proteomes" id="UP000789405"/>
    </source>
</evidence>
<gene>
    <name evidence="3" type="ORF">DERYTH_LOCUS27603</name>
</gene>
<dbReference type="SUPFAM" id="SSF53756">
    <property type="entry name" value="UDP-Glycosyltransferase/glycogen phosphorylase"/>
    <property type="match status" value="1"/>
</dbReference>
<accession>A0A9N9KDU8</accession>
<dbReference type="GO" id="GO:0008184">
    <property type="term" value="F:glycogen phosphorylase activity"/>
    <property type="evidence" value="ECO:0007669"/>
    <property type="project" value="InterPro"/>
</dbReference>
<keyword evidence="2" id="KW-0119">Carbohydrate metabolism</keyword>
<name>A0A9N9KDU8_9GLOM</name>
<comment type="similarity">
    <text evidence="1 2">Belongs to the glycogen phosphorylase family.</text>
</comment>
<comment type="function">
    <text evidence="2">Allosteric enzyme that catalyzes the rate-limiting step in glycogen catabolism, the phosphorolytic cleavage of glycogen to produce glucose-1-phosphate, and plays a central role in maintaining cellular and organismal glucose homeostasis.</text>
</comment>
<comment type="caution">
    <text evidence="3">The sequence shown here is derived from an EMBL/GenBank/DDBJ whole genome shotgun (WGS) entry which is preliminary data.</text>
</comment>
<dbReference type="Proteomes" id="UP000789405">
    <property type="component" value="Unassembled WGS sequence"/>
</dbReference>
<organism evidence="3 4">
    <name type="scientific">Dentiscutata erythropus</name>
    <dbReference type="NCBI Taxonomy" id="1348616"/>
    <lineage>
        <taxon>Eukaryota</taxon>
        <taxon>Fungi</taxon>
        <taxon>Fungi incertae sedis</taxon>
        <taxon>Mucoromycota</taxon>
        <taxon>Glomeromycotina</taxon>
        <taxon>Glomeromycetes</taxon>
        <taxon>Diversisporales</taxon>
        <taxon>Gigasporaceae</taxon>
        <taxon>Dentiscutata</taxon>
    </lineage>
</organism>
<keyword evidence="2" id="KW-0663">Pyridoxal phosphate</keyword>
<dbReference type="EMBL" id="CAJVPY010064161">
    <property type="protein sequence ID" value="CAG8823973.1"/>
    <property type="molecule type" value="Genomic_DNA"/>
</dbReference>
<dbReference type="PANTHER" id="PTHR11468:SF3">
    <property type="entry name" value="GLYCOGEN PHOSPHORYLASE, LIVER FORM"/>
    <property type="match status" value="1"/>
</dbReference>
<feature type="non-terminal residue" evidence="3">
    <location>
        <position position="1"/>
    </location>
</feature>
<comment type="catalytic activity">
    <reaction evidence="2">
        <text>[(1-&gt;4)-alpha-D-glucosyl](n) + phosphate = [(1-&gt;4)-alpha-D-glucosyl](n-1) + alpha-D-glucose 1-phosphate</text>
        <dbReference type="Rhea" id="RHEA:41732"/>
        <dbReference type="Rhea" id="RHEA-COMP:9584"/>
        <dbReference type="Rhea" id="RHEA-COMP:9586"/>
        <dbReference type="ChEBI" id="CHEBI:15444"/>
        <dbReference type="ChEBI" id="CHEBI:43474"/>
        <dbReference type="ChEBI" id="CHEBI:58601"/>
        <dbReference type="EC" id="2.4.1.1"/>
    </reaction>
</comment>
<proteinExistence type="inferred from homology"/>
<dbReference type="AlphaFoldDB" id="A0A9N9KDU8"/>
<evidence type="ECO:0000256" key="1">
    <source>
        <dbReference type="ARBA" id="ARBA00006047"/>
    </source>
</evidence>
<keyword evidence="4" id="KW-1185">Reference proteome</keyword>